<dbReference type="AlphaFoldDB" id="A0A2T3YQ98"/>
<keyword evidence="5" id="KW-1185">Reference proteome</keyword>
<evidence type="ECO:0000256" key="3">
    <source>
        <dbReference type="SAM" id="Phobius"/>
    </source>
</evidence>
<keyword evidence="2" id="KW-0496">Mitochondrion</keyword>
<evidence type="ECO:0000313" key="4">
    <source>
        <dbReference type="EMBL" id="PTB34704.1"/>
    </source>
</evidence>
<dbReference type="GO" id="GO:0005739">
    <property type="term" value="C:mitochondrion"/>
    <property type="evidence" value="ECO:0007669"/>
    <property type="project" value="UniProtKB-SubCell"/>
</dbReference>
<comment type="subcellular location">
    <subcellularLocation>
        <location evidence="1">Mitochondrion</location>
    </subcellularLocation>
</comment>
<keyword evidence="3" id="KW-0472">Membrane</keyword>
<dbReference type="InterPro" id="IPR043502">
    <property type="entry name" value="DNA/RNA_pol_sf"/>
</dbReference>
<organism evidence="4 5">
    <name type="scientific">Trichoderma asperellum (strain ATCC 204424 / CBS 433.97 / NBRC 101777)</name>
    <dbReference type="NCBI Taxonomy" id="1042311"/>
    <lineage>
        <taxon>Eukaryota</taxon>
        <taxon>Fungi</taxon>
        <taxon>Dikarya</taxon>
        <taxon>Ascomycota</taxon>
        <taxon>Pezizomycotina</taxon>
        <taxon>Sordariomycetes</taxon>
        <taxon>Hypocreomycetidae</taxon>
        <taxon>Hypocreales</taxon>
        <taxon>Hypocreaceae</taxon>
        <taxon>Trichoderma</taxon>
    </lineage>
</organism>
<sequence length="59" mass="7634">KRINYMLELYLNDFIIIYINNILIFLNIFKEYKKYIYFILQKLKENKLFINFKKYIFYF</sequence>
<dbReference type="EMBL" id="KZ679334">
    <property type="protein sequence ID" value="PTB34704.1"/>
    <property type="molecule type" value="Genomic_DNA"/>
</dbReference>
<evidence type="ECO:0000313" key="5">
    <source>
        <dbReference type="Proteomes" id="UP000240493"/>
    </source>
</evidence>
<proteinExistence type="predicted"/>
<feature type="non-terminal residue" evidence="4">
    <location>
        <position position="1"/>
    </location>
</feature>
<accession>A0A2T3YQ98</accession>
<name>A0A2T3YQ98_TRIA4</name>
<dbReference type="Gene3D" id="3.30.70.270">
    <property type="match status" value="1"/>
</dbReference>
<evidence type="ECO:0008006" key="6">
    <source>
        <dbReference type="Google" id="ProtNLM"/>
    </source>
</evidence>
<dbReference type="SUPFAM" id="SSF56672">
    <property type="entry name" value="DNA/RNA polymerases"/>
    <property type="match status" value="1"/>
</dbReference>
<feature type="transmembrane region" description="Helical" evidence="3">
    <location>
        <begin position="12"/>
        <end position="29"/>
    </location>
</feature>
<keyword evidence="3" id="KW-0812">Transmembrane</keyword>
<evidence type="ECO:0000256" key="1">
    <source>
        <dbReference type="ARBA" id="ARBA00004173"/>
    </source>
</evidence>
<reference evidence="4 5" key="1">
    <citation type="submission" date="2016-07" db="EMBL/GenBank/DDBJ databases">
        <title>Multiple horizontal gene transfer events from other fungi enriched the ability of initially mycotrophic Trichoderma (Ascomycota) to feed on dead plant biomass.</title>
        <authorList>
            <consortium name="DOE Joint Genome Institute"/>
            <person name="Aerts A."/>
            <person name="Atanasova L."/>
            <person name="Chenthamara K."/>
            <person name="Zhang J."/>
            <person name="Grujic M."/>
            <person name="Henrissat B."/>
            <person name="Kuo A."/>
            <person name="Salamov A."/>
            <person name="Lipzen A."/>
            <person name="Labutti K."/>
            <person name="Barry K."/>
            <person name="Miao Y."/>
            <person name="Rahimi M.J."/>
            <person name="Shen Q."/>
            <person name="Grigoriev I.V."/>
            <person name="Kubicek C.P."/>
            <person name="Druzhinina I.S."/>
        </authorList>
    </citation>
    <scope>NUCLEOTIDE SEQUENCE [LARGE SCALE GENOMIC DNA]</scope>
    <source>
        <strain evidence="4 5">CBS 433.97</strain>
    </source>
</reference>
<dbReference type="Proteomes" id="UP000240493">
    <property type="component" value="Unassembled WGS sequence"/>
</dbReference>
<keyword evidence="3" id="KW-1133">Transmembrane helix</keyword>
<protein>
    <recommendedName>
        <fullName evidence="6">Reverse transcriptase domain-containing protein</fullName>
    </recommendedName>
</protein>
<gene>
    <name evidence="4" type="ORF">M441DRAFT_155097</name>
</gene>
<dbReference type="InterPro" id="IPR043128">
    <property type="entry name" value="Rev_trsase/Diguanyl_cyclase"/>
</dbReference>
<evidence type="ECO:0000256" key="2">
    <source>
        <dbReference type="ARBA" id="ARBA00023128"/>
    </source>
</evidence>